<evidence type="ECO:0000256" key="3">
    <source>
        <dbReference type="ARBA" id="ARBA00022763"/>
    </source>
</evidence>
<dbReference type="EMBL" id="AYXG01000252">
    <property type="protein sequence ID" value="EWC58187.1"/>
    <property type="molecule type" value="Genomic_DNA"/>
</dbReference>
<protein>
    <recommendedName>
        <fullName evidence="8">Abasic site processing protein</fullName>
        <ecNumber evidence="8">3.4.-.-</ecNumber>
    </recommendedName>
</protein>
<dbReference type="InterPro" id="IPR003738">
    <property type="entry name" value="SRAP"/>
</dbReference>
<dbReference type="OrthoDB" id="9782620at2"/>
<evidence type="ECO:0000256" key="8">
    <source>
        <dbReference type="RuleBase" id="RU364100"/>
    </source>
</evidence>
<dbReference type="PANTHER" id="PTHR13604:SF0">
    <property type="entry name" value="ABASIC SITE PROCESSING PROTEIN HMCES"/>
    <property type="match status" value="1"/>
</dbReference>
<keyword evidence="6" id="KW-0238">DNA-binding</keyword>
<evidence type="ECO:0000256" key="7">
    <source>
        <dbReference type="ARBA" id="ARBA00023239"/>
    </source>
</evidence>
<evidence type="ECO:0000313" key="9">
    <source>
        <dbReference type="EMBL" id="EWC58187.1"/>
    </source>
</evidence>
<keyword evidence="10" id="KW-1185">Reference proteome</keyword>
<dbReference type="SUPFAM" id="SSF143081">
    <property type="entry name" value="BB1717-like"/>
    <property type="match status" value="1"/>
</dbReference>
<dbReference type="GO" id="GO:0016829">
    <property type="term" value="F:lyase activity"/>
    <property type="evidence" value="ECO:0007669"/>
    <property type="project" value="UniProtKB-KW"/>
</dbReference>
<dbReference type="EC" id="3.4.-.-" evidence="8"/>
<dbReference type="STRING" id="909613.UO65_6540"/>
<dbReference type="GO" id="GO:0006508">
    <property type="term" value="P:proteolysis"/>
    <property type="evidence" value="ECO:0007669"/>
    <property type="project" value="UniProtKB-KW"/>
</dbReference>
<proteinExistence type="inferred from homology"/>
<evidence type="ECO:0000256" key="2">
    <source>
        <dbReference type="ARBA" id="ARBA00022670"/>
    </source>
</evidence>
<dbReference type="AlphaFoldDB" id="W7IN62"/>
<evidence type="ECO:0000256" key="4">
    <source>
        <dbReference type="ARBA" id="ARBA00022801"/>
    </source>
</evidence>
<dbReference type="Proteomes" id="UP000019277">
    <property type="component" value="Unassembled WGS sequence"/>
</dbReference>
<dbReference type="Gene3D" id="3.90.1680.10">
    <property type="entry name" value="SOS response associated peptidase-like"/>
    <property type="match status" value="1"/>
</dbReference>
<keyword evidence="4 8" id="KW-0378">Hydrolase</keyword>
<dbReference type="PATRIC" id="fig|909613.9.peg.6536"/>
<comment type="caution">
    <text evidence="9">The sequence shown here is derived from an EMBL/GenBank/DDBJ whole genome shotgun (WGS) entry which is preliminary data.</text>
</comment>
<dbReference type="GO" id="GO:0008233">
    <property type="term" value="F:peptidase activity"/>
    <property type="evidence" value="ECO:0007669"/>
    <property type="project" value="UniProtKB-KW"/>
</dbReference>
<accession>W7IN62</accession>
<dbReference type="GO" id="GO:0106300">
    <property type="term" value="P:protein-DNA covalent cross-linking repair"/>
    <property type="evidence" value="ECO:0007669"/>
    <property type="project" value="InterPro"/>
</dbReference>
<gene>
    <name evidence="9" type="ORF">UO65_6540</name>
</gene>
<evidence type="ECO:0000256" key="6">
    <source>
        <dbReference type="ARBA" id="ARBA00023125"/>
    </source>
</evidence>
<evidence type="ECO:0000256" key="1">
    <source>
        <dbReference type="ARBA" id="ARBA00008136"/>
    </source>
</evidence>
<name>W7IN62_9PSEU</name>
<keyword evidence="5" id="KW-0190">Covalent protein-DNA linkage</keyword>
<dbReference type="PANTHER" id="PTHR13604">
    <property type="entry name" value="DC12-RELATED"/>
    <property type="match status" value="1"/>
</dbReference>
<evidence type="ECO:0000313" key="10">
    <source>
        <dbReference type="Proteomes" id="UP000019277"/>
    </source>
</evidence>
<keyword evidence="3" id="KW-0227">DNA damage</keyword>
<dbReference type="InterPro" id="IPR036590">
    <property type="entry name" value="SRAP-like"/>
</dbReference>
<keyword evidence="7" id="KW-0456">Lyase</keyword>
<dbReference type="eggNOG" id="COG2135">
    <property type="taxonomic scope" value="Bacteria"/>
</dbReference>
<comment type="similarity">
    <text evidence="1 8">Belongs to the SOS response-associated peptidase family.</text>
</comment>
<organism evidence="9 10">
    <name type="scientific">Actinokineospora spheciospongiae</name>
    <dbReference type="NCBI Taxonomy" id="909613"/>
    <lineage>
        <taxon>Bacteria</taxon>
        <taxon>Bacillati</taxon>
        <taxon>Actinomycetota</taxon>
        <taxon>Actinomycetes</taxon>
        <taxon>Pseudonocardiales</taxon>
        <taxon>Pseudonocardiaceae</taxon>
        <taxon>Actinokineospora</taxon>
    </lineage>
</organism>
<dbReference type="RefSeq" id="WP_035290556.1">
    <property type="nucleotide sequence ID" value="NZ_AYXG01000252.1"/>
</dbReference>
<sequence>MCGRYAASKDPAALAAEFDAVDATGEPDRRPDYNVAPTKDVVAVVQRHPRDAEGTVDDSTTERTLRIMKWGLVPSWAKDASGGAKLINARSETAAEKPSFKKSLAQRRCIVPADGWYEWRRDGKVKQPYYTTGPDDDSLAMAGLWTTWRDRTDPDSGVLITFAVLTTAAVGPLADLHDRMPLLLPRDHWDGWLDPDRAEVSELLVPPTPELVASLEIRPVAPAVNSVRNNGADLLRRVDPGAGAGEPALFGP</sequence>
<evidence type="ECO:0000256" key="5">
    <source>
        <dbReference type="ARBA" id="ARBA00023124"/>
    </source>
</evidence>
<dbReference type="GO" id="GO:0003697">
    <property type="term" value="F:single-stranded DNA binding"/>
    <property type="evidence" value="ECO:0007669"/>
    <property type="project" value="InterPro"/>
</dbReference>
<reference evidence="9 10" key="1">
    <citation type="journal article" date="2014" name="Genome Announc.">
        <title>Draft Genome Sequence of the Antitrypanosomally Active Sponge-Associated Bacterium Actinokineospora sp. Strain EG49.</title>
        <authorList>
            <person name="Harjes J."/>
            <person name="Ryu T."/>
            <person name="Abdelmohsen U.R."/>
            <person name="Moitinho-Silva L."/>
            <person name="Horn H."/>
            <person name="Ravasi T."/>
            <person name="Hentschel U."/>
        </authorList>
    </citation>
    <scope>NUCLEOTIDE SEQUENCE [LARGE SCALE GENOMIC DNA]</scope>
    <source>
        <strain evidence="9 10">EG49</strain>
    </source>
</reference>
<keyword evidence="2 8" id="KW-0645">Protease</keyword>
<dbReference type="Pfam" id="PF02586">
    <property type="entry name" value="SRAP"/>
    <property type="match status" value="1"/>
</dbReference>